<gene>
    <name evidence="2" type="ORF">EHYA_05269</name>
</gene>
<proteinExistence type="predicted"/>
<dbReference type="OrthoDB" id="9937567at2"/>
<comment type="caution">
    <text evidence="2">The sequence shown here is derived from an EMBL/GenBank/DDBJ whole genome shotgun (WGS) entry which is preliminary data.</text>
</comment>
<feature type="region of interest" description="Disordered" evidence="1">
    <location>
        <begin position="59"/>
        <end position="123"/>
    </location>
</feature>
<dbReference type="Proteomes" id="UP000286931">
    <property type="component" value="Unassembled WGS sequence"/>
</dbReference>
<evidence type="ECO:0000256" key="1">
    <source>
        <dbReference type="SAM" id="MobiDB-lite"/>
    </source>
</evidence>
<dbReference type="AlphaFoldDB" id="A0A401YSL0"/>
<reference evidence="2 3" key="1">
    <citation type="submission" date="2018-12" db="EMBL/GenBank/DDBJ databases">
        <title>Draft genome sequence of Embleya hyalina NBRC 13850T.</title>
        <authorList>
            <person name="Komaki H."/>
            <person name="Hosoyama A."/>
            <person name="Kimura A."/>
            <person name="Ichikawa N."/>
            <person name="Tamura T."/>
        </authorList>
    </citation>
    <scope>NUCLEOTIDE SEQUENCE [LARGE SCALE GENOMIC DNA]</scope>
    <source>
        <strain evidence="2 3">NBRC 13850</strain>
    </source>
</reference>
<evidence type="ECO:0000313" key="2">
    <source>
        <dbReference type="EMBL" id="GCD97574.1"/>
    </source>
</evidence>
<protein>
    <submittedName>
        <fullName evidence="2">Uncharacterized protein</fullName>
    </submittedName>
</protein>
<sequence>MTSRRSRPPGQAMSPVGPVAAVLATVGIAVGSWVGVASASGVGEPKSVPASVTSVVEPTADPIATHRPRAATGRPTVVTPGKPYVARKSDLERNARVDPKPVTGRRGPESGVLPRTGREPDAR</sequence>
<name>A0A401YSL0_9ACTN</name>
<accession>A0A401YSL0</accession>
<dbReference type="RefSeq" id="WP_126639538.1">
    <property type="nucleotide sequence ID" value="NZ_BIFH01000024.1"/>
</dbReference>
<evidence type="ECO:0000313" key="3">
    <source>
        <dbReference type="Proteomes" id="UP000286931"/>
    </source>
</evidence>
<organism evidence="2 3">
    <name type="scientific">Embleya hyalina</name>
    <dbReference type="NCBI Taxonomy" id="516124"/>
    <lineage>
        <taxon>Bacteria</taxon>
        <taxon>Bacillati</taxon>
        <taxon>Actinomycetota</taxon>
        <taxon>Actinomycetes</taxon>
        <taxon>Kitasatosporales</taxon>
        <taxon>Streptomycetaceae</taxon>
        <taxon>Embleya</taxon>
    </lineage>
</organism>
<feature type="compositionally biased region" description="Basic and acidic residues" evidence="1">
    <location>
        <begin position="87"/>
        <end position="99"/>
    </location>
</feature>
<dbReference type="EMBL" id="BIFH01000024">
    <property type="protein sequence ID" value="GCD97574.1"/>
    <property type="molecule type" value="Genomic_DNA"/>
</dbReference>
<keyword evidence="3" id="KW-1185">Reference proteome</keyword>